<dbReference type="PATRIC" id="fig|45073.5.peg.3048"/>
<dbReference type="RefSeq" id="WP_058508926.1">
    <property type="nucleotide sequence ID" value="NZ_CAAAIK010000056.1"/>
</dbReference>
<dbReference type="EMBL" id="LNYS01000025">
    <property type="protein sequence ID" value="KTD45400.1"/>
    <property type="molecule type" value="Genomic_DNA"/>
</dbReference>
<dbReference type="Proteomes" id="UP000054618">
    <property type="component" value="Unassembled WGS sequence"/>
</dbReference>
<dbReference type="STRING" id="45073.Lqui_2871"/>
<proteinExistence type="predicted"/>
<keyword evidence="2" id="KW-1185">Reference proteome</keyword>
<gene>
    <name evidence="1" type="ORF">Lqui_2871</name>
</gene>
<name>A0A0W0XLH0_9GAMM</name>
<protein>
    <submittedName>
        <fullName evidence="1">Uncharacterized protein</fullName>
    </submittedName>
</protein>
<accession>A0A0W0XLH0</accession>
<reference evidence="1 2" key="1">
    <citation type="submission" date="2015-11" db="EMBL/GenBank/DDBJ databases">
        <title>Genomic analysis of 38 Legionella species identifies large and diverse effector repertoires.</title>
        <authorList>
            <person name="Burstein D."/>
            <person name="Amaro F."/>
            <person name="Zusman T."/>
            <person name="Lifshitz Z."/>
            <person name="Cohen O."/>
            <person name="Gilbert J.A."/>
            <person name="Pupko T."/>
            <person name="Shuman H.A."/>
            <person name="Segal G."/>
        </authorList>
    </citation>
    <scope>NUCLEOTIDE SEQUENCE [LARGE SCALE GENOMIC DNA]</scope>
    <source>
        <strain evidence="1 2">CDC#1442-AUS-E</strain>
    </source>
</reference>
<dbReference type="OrthoDB" id="1453999at2"/>
<evidence type="ECO:0000313" key="1">
    <source>
        <dbReference type="EMBL" id="KTD45400.1"/>
    </source>
</evidence>
<evidence type="ECO:0000313" key="2">
    <source>
        <dbReference type="Proteomes" id="UP000054618"/>
    </source>
</evidence>
<sequence>MSDHSVKPEDILADGVDYTVIKGLTVRKGTVAAFLANIQIIEDPDSSDLARQNAWETMKNLAPTLVATGLTDHVHFKNPSVERMLQEIISSKKLC</sequence>
<comment type="caution">
    <text evidence="1">The sequence shown here is derived from an EMBL/GenBank/DDBJ whole genome shotgun (WGS) entry which is preliminary data.</text>
</comment>
<dbReference type="AlphaFoldDB" id="A0A0W0XLH0"/>
<organism evidence="1 2">
    <name type="scientific">Legionella quinlivanii</name>
    <dbReference type="NCBI Taxonomy" id="45073"/>
    <lineage>
        <taxon>Bacteria</taxon>
        <taxon>Pseudomonadati</taxon>
        <taxon>Pseudomonadota</taxon>
        <taxon>Gammaproteobacteria</taxon>
        <taxon>Legionellales</taxon>
        <taxon>Legionellaceae</taxon>
        <taxon>Legionella</taxon>
    </lineage>
</organism>